<comment type="function">
    <text evidence="2">Component of cohesin complex, a complex required for the cohesion of sister chromatids after DNA replication. The cohesin complex apparently forms a large proteinaceous ring within which sister chromatids can be trapped. At anaphase, the complex is cleaved and dissociates from chromatin, allowing sister chromatids to segregate.</text>
</comment>
<evidence type="ECO:0000313" key="5">
    <source>
        <dbReference type="EMBL" id="KAK9518355.1"/>
    </source>
</evidence>
<dbReference type="InterPro" id="IPR011989">
    <property type="entry name" value="ARM-like"/>
</dbReference>
<evidence type="ECO:0000259" key="4">
    <source>
        <dbReference type="PROSITE" id="PS51425"/>
    </source>
</evidence>
<dbReference type="GO" id="GO:0003682">
    <property type="term" value="F:chromatin binding"/>
    <property type="evidence" value="ECO:0007669"/>
    <property type="project" value="TreeGrafter"/>
</dbReference>
<dbReference type="Pfam" id="PF21581">
    <property type="entry name" value="SCD"/>
    <property type="match status" value="1"/>
</dbReference>
<dbReference type="GO" id="GO:0005634">
    <property type="term" value="C:nucleus"/>
    <property type="evidence" value="ECO:0007669"/>
    <property type="project" value="UniProtKB-SubCell"/>
</dbReference>
<feature type="compositionally biased region" description="Polar residues" evidence="3">
    <location>
        <begin position="1110"/>
        <end position="1123"/>
    </location>
</feature>
<feature type="region of interest" description="Disordered" evidence="3">
    <location>
        <begin position="1099"/>
        <end position="1216"/>
    </location>
</feature>
<dbReference type="GO" id="GO:0051301">
    <property type="term" value="P:cell division"/>
    <property type="evidence" value="ECO:0007669"/>
    <property type="project" value="UniProtKB-UniRule"/>
</dbReference>
<feature type="compositionally biased region" description="Acidic residues" evidence="3">
    <location>
        <begin position="1173"/>
        <end position="1190"/>
    </location>
</feature>
<keyword evidence="2" id="KW-0132">Cell division</keyword>
<feature type="domain" description="SCD" evidence="4">
    <location>
        <begin position="310"/>
        <end position="395"/>
    </location>
</feature>
<evidence type="ECO:0000256" key="1">
    <source>
        <dbReference type="ARBA" id="ARBA00005486"/>
    </source>
</evidence>
<dbReference type="Pfam" id="PF08514">
    <property type="entry name" value="STAG"/>
    <property type="match status" value="1"/>
</dbReference>
<evidence type="ECO:0000256" key="3">
    <source>
        <dbReference type="SAM" id="MobiDB-lite"/>
    </source>
</evidence>
<dbReference type="InterPro" id="IPR020839">
    <property type="entry name" value="SCD"/>
</dbReference>
<accession>A0AAW1E937</accession>
<comment type="similarity">
    <text evidence="1 2">Belongs to the SCC3 family.</text>
</comment>
<comment type="subunit">
    <text evidence="2">Part of the cohesin complex which is composed of a heterodimer between a SMC1 protein (SMC1A or SMC1B) and SMC3, which are attached via their hinge domain, and RAD21 which link them at their heads, and one STAG protein.</text>
</comment>
<dbReference type="InterPro" id="IPR013721">
    <property type="entry name" value="STAG"/>
</dbReference>
<comment type="subcellular location">
    <subcellularLocation>
        <location evidence="2">Nucleus</location>
    </subcellularLocation>
    <subcellularLocation>
        <location evidence="2">Chromosome</location>
    </subcellularLocation>
    <subcellularLocation>
        <location evidence="2">Chromosome</location>
        <location evidence="2">Centromere</location>
    </subcellularLocation>
</comment>
<feature type="compositionally biased region" description="Polar residues" evidence="3">
    <location>
        <begin position="1199"/>
        <end position="1209"/>
    </location>
</feature>
<dbReference type="GO" id="GO:0000785">
    <property type="term" value="C:chromatin"/>
    <property type="evidence" value="ECO:0007669"/>
    <property type="project" value="UniProtKB-UniRule"/>
</dbReference>
<sequence length="1216" mass="136391">MASGGYLSDSVEEFDDFSDSGSEYAATLKVSKRRKQAATGPQPPKRSRHKAALRVSSPSSSPIPTSPDPSQQPSPRTSWNASPRPMTRVNEDNRGISAENIYDAVCSGKSAMVTVVDEWLDSYKQSREAGLLVLINFIVQSCGCKGVVTREMLDSMQNAEIISTLTTEFNEDSVNYPLCTPGPQLKHFKVGLCEFFRVLVRSCRNSLIYDEYLFPSLLAMLTGLSDSQVRAFRHTSTLIAMKLMTVLVEVAVIVSVQLQTTQRQYDMENGRGAHDRAPGRLEELEATVREIQENREELSSMMNSTFRGVFVHRYRDRLPEIRAMCIEELGMWLKTDPEDFLNDGCLKYLGWTLHDKQSPVRLQCVRALQCLYQEKEFIGRLELFTSRFKERMLTMVLDKDSEVAVEVVNLLLLLQQMTEDGLREEECGHVYPLVYASNRALASVAGVFLFNKLKDVLASDTQENDKSENAALFRILISFVIQSEFHEHGAYLVDSLWGVARSELRDWETMTTLLLHEAGLMYEEEGVLVELMMCAIRQAVEATPPVGRTRGKKIVGMKDKKLQEQDRRRITTHFIPLLPQLLAKYSADAGKVSLLLKAPLYFSLEMYSSTPRLEKHLDLLLAQVCGIIEKHTDVTVLEACAKLVTTLCADCYTFSSRTNLAFSQLMDGLTECLNTYLSDLVQGTADEDHVYSAATALKRIAALSSAKDPTSWKLFDSCLELLKSRMESREFDNELMVSALKCAAFYLMWAKVNAVNSTPAEGELKRLKKEMRSFCKVCETCLSLNQTEIRDRAFELLCDLLLLYSTSAASFEPDLQTLVHLPSDSLRSEMASFLLDYVFSDTEDAELDVEDDEALKITLLQRKRNQLAGYCKLIIYGVLDITAATNVFKHYSKYFKDFGDIIKETMSKSKVINPVQSAKTVCLSLQQLFSEMLTEDHSRQDLGEIRDLAKRLAMSFGIDLNRARKPLVALHTEGVRFAFRDPPEGEEQQSNVAFLEILSEFSFKLLRQDRTVLAAFLKSECPGAALSWPSVRLYQRSLDGQSSAKATRREERSDAVSSHDTPVAKRKRINPQGSVASTVRGSWLDSISIHSSLPTPALTSTVQRHPAKQLASSATKSDISSGLTDPESEDEFALGSNMRKVKPVRRAQLSSSQTGPPLDQQDLNSPLTLLSLIEDDSAEEEEPEIEDCESDSDHESAYTLPSTRHTSASILDELFD</sequence>
<dbReference type="Gene3D" id="1.25.10.10">
    <property type="entry name" value="Leucine-rich Repeat Variant"/>
    <property type="match status" value="1"/>
</dbReference>
<dbReference type="InterPro" id="IPR016024">
    <property type="entry name" value="ARM-type_fold"/>
</dbReference>
<dbReference type="SUPFAM" id="SSF48371">
    <property type="entry name" value="ARM repeat"/>
    <property type="match status" value="1"/>
</dbReference>
<keyword evidence="2" id="KW-0539">Nucleus</keyword>
<keyword evidence="6" id="KW-1185">Reference proteome</keyword>
<dbReference type="InterPro" id="IPR056396">
    <property type="entry name" value="HEAT_SCC3-SA"/>
</dbReference>
<evidence type="ECO:0000313" key="6">
    <source>
        <dbReference type="Proteomes" id="UP001488805"/>
    </source>
</evidence>
<dbReference type="AlphaFoldDB" id="A0AAW1E937"/>
<name>A0AAW1E937_ZOAVI</name>
<gene>
    <name evidence="5" type="ORF">VZT92_023664</name>
</gene>
<dbReference type="GO" id="GO:0007062">
    <property type="term" value="P:sister chromatid cohesion"/>
    <property type="evidence" value="ECO:0007669"/>
    <property type="project" value="UniProtKB-UniRule"/>
</dbReference>
<dbReference type="PROSITE" id="PS51425">
    <property type="entry name" value="SCD"/>
    <property type="match status" value="1"/>
</dbReference>
<dbReference type="GO" id="GO:0000775">
    <property type="term" value="C:chromosome, centromeric region"/>
    <property type="evidence" value="ECO:0007669"/>
    <property type="project" value="UniProtKB-SubCell"/>
</dbReference>
<comment type="caution">
    <text evidence="5">The sequence shown here is derived from an EMBL/GenBank/DDBJ whole genome shotgun (WGS) entry which is preliminary data.</text>
</comment>
<dbReference type="PANTHER" id="PTHR11199">
    <property type="entry name" value="STROMAL ANTIGEN"/>
    <property type="match status" value="1"/>
</dbReference>
<dbReference type="PANTHER" id="PTHR11199:SF10">
    <property type="entry name" value="COHESIN SUBUNIT SA"/>
    <property type="match status" value="1"/>
</dbReference>
<feature type="region of interest" description="Disordered" evidence="3">
    <location>
        <begin position="27"/>
        <end position="94"/>
    </location>
</feature>
<reference evidence="5 6" key="1">
    <citation type="journal article" date="2024" name="Genome Biol. Evol.">
        <title>Chromosome-level genome assembly of the viviparous eelpout Zoarces viviparus.</title>
        <authorList>
            <person name="Fuhrmann N."/>
            <person name="Brasseur M.V."/>
            <person name="Bakowski C.E."/>
            <person name="Podsiadlowski L."/>
            <person name="Prost S."/>
            <person name="Krehenwinkel H."/>
            <person name="Mayer C."/>
        </authorList>
    </citation>
    <scope>NUCLEOTIDE SEQUENCE [LARGE SCALE GENOMIC DNA]</scope>
    <source>
        <strain evidence="5">NO-MEL_2022_Ind0_liver</strain>
    </source>
</reference>
<organism evidence="5 6">
    <name type="scientific">Zoarces viviparus</name>
    <name type="common">Viviparous eelpout</name>
    <name type="synonym">Blennius viviparus</name>
    <dbReference type="NCBI Taxonomy" id="48416"/>
    <lineage>
        <taxon>Eukaryota</taxon>
        <taxon>Metazoa</taxon>
        <taxon>Chordata</taxon>
        <taxon>Craniata</taxon>
        <taxon>Vertebrata</taxon>
        <taxon>Euteleostomi</taxon>
        <taxon>Actinopterygii</taxon>
        <taxon>Neopterygii</taxon>
        <taxon>Teleostei</taxon>
        <taxon>Neoteleostei</taxon>
        <taxon>Acanthomorphata</taxon>
        <taxon>Eupercaria</taxon>
        <taxon>Perciformes</taxon>
        <taxon>Cottioidei</taxon>
        <taxon>Zoarcales</taxon>
        <taxon>Zoarcidae</taxon>
        <taxon>Zoarcinae</taxon>
        <taxon>Zoarces</taxon>
    </lineage>
</organism>
<keyword evidence="2" id="KW-0159">Chromosome partition</keyword>
<dbReference type="GO" id="GO:0007059">
    <property type="term" value="P:chromosome segregation"/>
    <property type="evidence" value="ECO:0007669"/>
    <property type="project" value="UniProtKB-KW"/>
</dbReference>
<feature type="compositionally biased region" description="Polar residues" evidence="3">
    <location>
        <begin position="1148"/>
        <end position="1168"/>
    </location>
</feature>
<dbReference type="InterPro" id="IPR039662">
    <property type="entry name" value="Cohesin_Scc3/SA"/>
</dbReference>
<dbReference type="EMBL" id="JBCEZU010000538">
    <property type="protein sequence ID" value="KAK9518355.1"/>
    <property type="molecule type" value="Genomic_DNA"/>
</dbReference>
<keyword evidence="2" id="KW-0158">Chromosome</keyword>
<dbReference type="Proteomes" id="UP001488805">
    <property type="component" value="Unassembled WGS sequence"/>
</dbReference>
<proteinExistence type="inferred from homology"/>
<feature type="region of interest" description="Disordered" evidence="3">
    <location>
        <begin position="1040"/>
        <end position="1075"/>
    </location>
</feature>
<evidence type="ECO:0000256" key="2">
    <source>
        <dbReference type="RuleBase" id="RU369063"/>
    </source>
</evidence>
<keyword evidence="2" id="KW-0131">Cell cycle</keyword>
<dbReference type="GO" id="GO:0008278">
    <property type="term" value="C:cohesin complex"/>
    <property type="evidence" value="ECO:0007669"/>
    <property type="project" value="UniProtKB-UniRule"/>
</dbReference>
<protein>
    <recommendedName>
        <fullName evidence="2">Cohesin subunit SA</fullName>
    </recommendedName>
    <alternativeName>
        <fullName evidence="2">SCC3 homolog</fullName>
    </alternativeName>
    <alternativeName>
        <fullName evidence="2">Stromal antigen</fullName>
    </alternativeName>
</protein>
<dbReference type="Pfam" id="PF24571">
    <property type="entry name" value="HEAT_SCC3-SA"/>
    <property type="match status" value="1"/>
</dbReference>